<reference evidence="2" key="1">
    <citation type="submission" date="2020-12" db="EMBL/GenBank/DDBJ databases">
        <title>Metabolic potential, ecology and presence of endohyphal bacteria is reflected in genomic diversity of Mucoromycotina.</title>
        <authorList>
            <person name="Muszewska A."/>
            <person name="Okrasinska A."/>
            <person name="Steczkiewicz K."/>
            <person name="Drgas O."/>
            <person name="Orlowska M."/>
            <person name="Perlinska-Lenart U."/>
            <person name="Aleksandrzak-Piekarczyk T."/>
            <person name="Szatraj K."/>
            <person name="Zielenkiewicz U."/>
            <person name="Pilsyk S."/>
            <person name="Malc E."/>
            <person name="Mieczkowski P."/>
            <person name="Kruszewska J.S."/>
            <person name="Biernat P."/>
            <person name="Pawlowska J."/>
        </authorList>
    </citation>
    <scope>NUCLEOTIDE SEQUENCE</scope>
    <source>
        <strain evidence="2">WA0000017839</strain>
    </source>
</reference>
<dbReference type="AlphaFoldDB" id="A0A8H7R1F0"/>
<gene>
    <name evidence="2" type="ORF">INT47_004763</name>
</gene>
<evidence type="ECO:0000256" key="1">
    <source>
        <dbReference type="SAM" id="MobiDB-lite"/>
    </source>
</evidence>
<feature type="compositionally biased region" description="Basic and acidic residues" evidence="1">
    <location>
        <begin position="402"/>
        <end position="413"/>
    </location>
</feature>
<dbReference type="EMBL" id="JAEPRD010000057">
    <property type="protein sequence ID" value="KAG2202739.1"/>
    <property type="molecule type" value="Genomic_DNA"/>
</dbReference>
<proteinExistence type="predicted"/>
<dbReference type="GO" id="GO:0005737">
    <property type="term" value="C:cytoplasm"/>
    <property type="evidence" value="ECO:0007669"/>
    <property type="project" value="TreeGrafter"/>
</dbReference>
<sequence>MSGFVVYSCHCLNIRIHLSTKYTNDNLSEFKAQAAIKEPTPGWEFDLGMGGIVTEFVTLTQTKANAGWKTTSCLNCNCGEIYSLSDKSGYSRVVIHENAIYGQQIENLKNNTNYSRIFNIKLEDNVENLIPMPSLEDVPEKLVSTHKQIVSMMDQSIEKIRLESKLRIEEFKLQEEKKTQELISHAKVENNQLWSKVIQVADSQVDEKKNHVRFAPVVPDEEEPKKPTKKRLSFALDESAISSSLKNKNLDYYGLNSLKNKQDSESEEEEEDMFNLDEEFSDDDKENEQKDDDDDQVSEEEKEEIEEEKDVDEEASSKSNDLLLSTSLKKSISDIDQKFSWIKKKRNTSKYLTQDFDLKTDLKKDTGTNHSQSEDENLSMFATSVPITIHYPAPDEEEKTADDDKHHSPKRKDILASSFANYDFSYSDRMLSEQFPAPRRRKSLASSSLIRPQLDSLVGKSLDTRGLMKKKANEIEPKDKDEYDSSLPPHVWAAMESTKDEDQ</sequence>
<feature type="region of interest" description="Disordered" evidence="1">
    <location>
        <begin position="211"/>
        <end position="231"/>
    </location>
</feature>
<dbReference type="PANTHER" id="PTHR21844">
    <property type="entry name" value="AKT1 SUBSTRATE 1 PROTEIN"/>
    <property type="match status" value="1"/>
</dbReference>
<protein>
    <submittedName>
        <fullName evidence="2">Uncharacterized protein</fullName>
    </submittedName>
</protein>
<dbReference type="PANTHER" id="PTHR21844:SF2">
    <property type="entry name" value="PROLINE-RICH AKT1 SUBSTRATE 1"/>
    <property type="match status" value="1"/>
</dbReference>
<keyword evidence="3" id="KW-1185">Reference proteome</keyword>
<accession>A0A8H7R1F0</accession>
<name>A0A8H7R1F0_9FUNG</name>
<feature type="region of interest" description="Disordered" evidence="1">
    <location>
        <begin position="460"/>
        <end position="503"/>
    </location>
</feature>
<evidence type="ECO:0000313" key="3">
    <source>
        <dbReference type="Proteomes" id="UP000603453"/>
    </source>
</evidence>
<comment type="caution">
    <text evidence="2">The sequence shown here is derived from an EMBL/GenBank/DDBJ whole genome shotgun (WGS) entry which is preliminary data.</text>
</comment>
<feature type="compositionally biased region" description="Basic and acidic residues" evidence="1">
    <location>
        <begin position="356"/>
        <end position="367"/>
    </location>
</feature>
<organism evidence="2 3">
    <name type="scientific">Mucor saturninus</name>
    <dbReference type="NCBI Taxonomy" id="64648"/>
    <lineage>
        <taxon>Eukaryota</taxon>
        <taxon>Fungi</taxon>
        <taxon>Fungi incertae sedis</taxon>
        <taxon>Mucoromycota</taxon>
        <taxon>Mucoromycotina</taxon>
        <taxon>Mucoromycetes</taxon>
        <taxon>Mucorales</taxon>
        <taxon>Mucorineae</taxon>
        <taxon>Mucoraceae</taxon>
        <taxon>Mucor</taxon>
    </lineage>
</organism>
<dbReference type="Proteomes" id="UP000603453">
    <property type="component" value="Unassembled WGS sequence"/>
</dbReference>
<dbReference type="GO" id="GO:0032007">
    <property type="term" value="P:negative regulation of TOR signaling"/>
    <property type="evidence" value="ECO:0007669"/>
    <property type="project" value="InterPro"/>
</dbReference>
<feature type="compositionally biased region" description="Basic and acidic residues" evidence="1">
    <location>
        <begin position="471"/>
        <end position="483"/>
    </location>
</feature>
<feature type="region of interest" description="Disordered" evidence="1">
    <location>
        <begin position="356"/>
        <end position="413"/>
    </location>
</feature>
<dbReference type="OrthoDB" id="5564103at2759"/>
<feature type="compositionally biased region" description="Acidic residues" evidence="1">
    <location>
        <begin position="265"/>
        <end position="314"/>
    </location>
</feature>
<dbReference type="InterPro" id="IPR026682">
    <property type="entry name" value="AKT1S1"/>
</dbReference>
<evidence type="ECO:0000313" key="2">
    <source>
        <dbReference type="EMBL" id="KAG2202739.1"/>
    </source>
</evidence>
<feature type="region of interest" description="Disordered" evidence="1">
    <location>
        <begin position="260"/>
        <end position="322"/>
    </location>
</feature>